<dbReference type="GO" id="GO:0006281">
    <property type="term" value="P:DNA repair"/>
    <property type="evidence" value="ECO:0007669"/>
    <property type="project" value="UniProtKB-KW"/>
</dbReference>
<organism evidence="9">
    <name type="scientific">marine sediment metagenome</name>
    <dbReference type="NCBI Taxonomy" id="412755"/>
    <lineage>
        <taxon>unclassified sequences</taxon>
        <taxon>metagenomes</taxon>
        <taxon>ecological metagenomes</taxon>
    </lineage>
</organism>
<dbReference type="SMART" id="SM00986">
    <property type="entry name" value="UDG"/>
    <property type="match status" value="1"/>
</dbReference>
<proteinExistence type="predicted"/>
<feature type="domain" description="Uracil-DNA glycosylase-like" evidence="8">
    <location>
        <begin position="21"/>
        <end position="163"/>
    </location>
</feature>
<evidence type="ECO:0000256" key="2">
    <source>
        <dbReference type="ARBA" id="ARBA00022723"/>
    </source>
</evidence>
<dbReference type="EMBL" id="BART01026397">
    <property type="protein sequence ID" value="GAG96382.1"/>
    <property type="molecule type" value="Genomic_DNA"/>
</dbReference>
<dbReference type="AlphaFoldDB" id="X1CTT3"/>
<evidence type="ECO:0000313" key="9">
    <source>
        <dbReference type="EMBL" id="GAG96382.1"/>
    </source>
</evidence>
<keyword evidence="3" id="KW-0227">DNA damage</keyword>
<keyword evidence="2" id="KW-0479">Metal-binding</keyword>
<dbReference type="InterPro" id="IPR005122">
    <property type="entry name" value="Uracil-DNA_glycosylase-like"/>
</dbReference>
<accession>X1CTT3</accession>
<evidence type="ECO:0000256" key="4">
    <source>
        <dbReference type="ARBA" id="ARBA00022801"/>
    </source>
</evidence>
<evidence type="ECO:0000256" key="5">
    <source>
        <dbReference type="ARBA" id="ARBA00023004"/>
    </source>
</evidence>
<dbReference type="InterPro" id="IPR036895">
    <property type="entry name" value="Uracil-DNA_glycosylase-like_sf"/>
</dbReference>
<protein>
    <recommendedName>
        <fullName evidence="8">Uracil-DNA glycosylase-like domain-containing protein</fullName>
    </recommendedName>
</protein>
<keyword evidence="7" id="KW-0234">DNA repair</keyword>
<dbReference type="GO" id="GO:0051539">
    <property type="term" value="F:4 iron, 4 sulfur cluster binding"/>
    <property type="evidence" value="ECO:0007669"/>
    <property type="project" value="UniProtKB-KW"/>
</dbReference>
<name>X1CTT3_9ZZZZ</name>
<evidence type="ECO:0000259" key="8">
    <source>
        <dbReference type="SMART" id="SM00986"/>
    </source>
</evidence>
<reference evidence="9" key="1">
    <citation type="journal article" date="2014" name="Front. Microbiol.">
        <title>High frequency of phylogenetically diverse reductive dehalogenase-homologous genes in deep subseafloor sedimentary metagenomes.</title>
        <authorList>
            <person name="Kawai M."/>
            <person name="Futagami T."/>
            <person name="Toyoda A."/>
            <person name="Takaki Y."/>
            <person name="Nishi S."/>
            <person name="Hori S."/>
            <person name="Arai W."/>
            <person name="Tsubouchi T."/>
            <person name="Morono Y."/>
            <person name="Uchiyama I."/>
            <person name="Ito T."/>
            <person name="Fujiyama A."/>
            <person name="Inagaki F."/>
            <person name="Takami H."/>
        </authorList>
    </citation>
    <scope>NUCLEOTIDE SEQUENCE</scope>
    <source>
        <strain evidence="9">Expedition CK06-06</strain>
    </source>
</reference>
<dbReference type="Gene3D" id="3.40.470.10">
    <property type="entry name" value="Uracil-DNA glycosylase-like domain"/>
    <property type="match status" value="1"/>
</dbReference>
<dbReference type="PANTHER" id="PTHR33693">
    <property type="entry name" value="TYPE-5 URACIL-DNA GLYCOSYLASE"/>
    <property type="match status" value="1"/>
</dbReference>
<dbReference type="GO" id="GO:0097506">
    <property type="term" value="F:deaminated base DNA N-glycosylase activity"/>
    <property type="evidence" value="ECO:0007669"/>
    <property type="project" value="UniProtKB-ARBA"/>
</dbReference>
<sequence>MNIPQNCKNCHLHEYRSKIVIGRGTVPADILFMGEAPGLSEDSLGEAFIGKAGELLDIMLSEALELSNIEVMPTYYITNTVLCRPCDKIGGENRPPTKEEVLACKDNVLEIITVVNASCNVLIGKTAEKYYSKLLANYFTIQHPAYLLRGGGVEHPYYKRNVRVLSEVLNQVKEGK</sequence>
<evidence type="ECO:0000256" key="6">
    <source>
        <dbReference type="ARBA" id="ARBA00023014"/>
    </source>
</evidence>
<evidence type="ECO:0000256" key="3">
    <source>
        <dbReference type="ARBA" id="ARBA00022763"/>
    </source>
</evidence>
<dbReference type="SMART" id="SM00987">
    <property type="entry name" value="UreE_C"/>
    <property type="match status" value="1"/>
</dbReference>
<evidence type="ECO:0000256" key="1">
    <source>
        <dbReference type="ARBA" id="ARBA00022485"/>
    </source>
</evidence>
<keyword evidence="5" id="KW-0408">Iron</keyword>
<gene>
    <name evidence="9" type="ORF">S01H4_47093</name>
</gene>
<keyword evidence="1" id="KW-0004">4Fe-4S</keyword>
<dbReference type="Pfam" id="PF03167">
    <property type="entry name" value="UDG"/>
    <property type="match status" value="1"/>
</dbReference>
<dbReference type="GO" id="GO:0046872">
    <property type="term" value="F:metal ion binding"/>
    <property type="evidence" value="ECO:0007669"/>
    <property type="project" value="UniProtKB-KW"/>
</dbReference>
<keyword evidence="6" id="KW-0411">Iron-sulfur</keyword>
<evidence type="ECO:0000256" key="7">
    <source>
        <dbReference type="ARBA" id="ARBA00023204"/>
    </source>
</evidence>
<dbReference type="SUPFAM" id="SSF52141">
    <property type="entry name" value="Uracil-DNA glycosylase-like"/>
    <property type="match status" value="1"/>
</dbReference>
<dbReference type="CDD" id="cd10030">
    <property type="entry name" value="UDG-F4_TTUDGA_SPO1dp_like"/>
    <property type="match status" value="1"/>
</dbReference>
<comment type="caution">
    <text evidence="9">The sequence shown here is derived from an EMBL/GenBank/DDBJ whole genome shotgun (WGS) entry which is preliminary data.</text>
</comment>
<dbReference type="PANTHER" id="PTHR33693:SF1">
    <property type="entry name" value="TYPE-4 URACIL-DNA GLYCOSYLASE"/>
    <property type="match status" value="1"/>
</dbReference>
<dbReference type="InterPro" id="IPR051536">
    <property type="entry name" value="UDG_Type-4/5"/>
</dbReference>
<keyword evidence="4" id="KW-0378">Hydrolase</keyword>